<evidence type="ECO:0000313" key="12">
    <source>
        <dbReference type="Proteomes" id="UP000317650"/>
    </source>
</evidence>
<dbReference type="SMART" id="SM00369">
    <property type="entry name" value="LRR_TYP"/>
    <property type="match status" value="2"/>
</dbReference>
<dbReference type="Pfam" id="PF25019">
    <property type="entry name" value="LRR_R13L1-DRL21"/>
    <property type="match status" value="1"/>
</dbReference>
<name>A0A4S8JLA1_MUSBA</name>
<dbReference type="SUPFAM" id="SSF52058">
    <property type="entry name" value="L domain-like"/>
    <property type="match status" value="2"/>
</dbReference>
<evidence type="ECO:0008006" key="13">
    <source>
        <dbReference type="Google" id="ProtNLM"/>
    </source>
</evidence>
<evidence type="ECO:0000256" key="3">
    <source>
        <dbReference type="ARBA" id="ARBA00022737"/>
    </source>
</evidence>
<evidence type="ECO:0000256" key="4">
    <source>
        <dbReference type="ARBA" id="ARBA00022741"/>
    </source>
</evidence>
<comment type="similarity">
    <text evidence="1">Belongs to the disease resistance NB-LRR family.</text>
</comment>
<protein>
    <recommendedName>
        <fullName evidence="13">NB-ARC domain-containing protein</fullName>
    </recommendedName>
</protein>
<dbReference type="Pfam" id="PF18052">
    <property type="entry name" value="Rx_N"/>
    <property type="match status" value="1"/>
</dbReference>
<keyword evidence="6" id="KW-0067">ATP-binding</keyword>
<comment type="caution">
    <text evidence="11">The sequence shown here is derived from an EMBL/GenBank/DDBJ whole genome shotgun (WGS) entry which is preliminary data.</text>
</comment>
<dbReference type="Gene3D" id="1.10.8.430">
    <property type="entry name" value="Helical domain of apoptotic protease-activating factors"/>
    <property type="match status" value="1"/>
</dbReference>
<evidence type="ECO:0000256" key="7">
    <source>
        <dbReference type="SAM" id="MobiDB-lite"/>
    </source>
</evidence>
<dbReference type="InterPro" id="IPR027417">
    <property type="entry name" value="P-loop_NTPase"/>
</dbReference>
<evidence type="ECO:0000256" key="5">
    <source>
        <dbReference type="ARBA" id="ARBA00022821"/>
    </source>
</evidence>
<dbReference type="InterPro" id="IPR032675">
    <property type="entry name" value="LRR_dom_sf"/>
</dbReference>
<dbReference type="Proteomes" id="UP000317650">
    <property type="component" value="Chromosome 1"/>
</dbReference>
<evidence type="ECO:0000313" key="11">
    <source>
        <dbReference type="EMBL" id="THU62840.1"/>
    </source>
</evidence>
<feature type="domain" description="R13L1/DRL21-like LRR repeat region" evidence="10">
    <location>
        <begin position="688"/>
        <end position="817"/>
    </location>
</feature>
<keyword evidence="4" id="KW-0547">Nucleotide-binding</keyword>
<dbReference type="InterPro" id="IPR003591">
    <property type="entry name" value="Leu-rich_rpt_typical-subtyp"/>
</dbReference>
<feature type="domain" description="Disease resistance N-terminal" evidence="8">
    <location>
        <begin position="147"/>
        <end position="245"/>
    </location>
</feature>
<dbReference type="FunFam" id="1.10.10.10:FF:000322">
    <property type="entry name" value="Probable disease resistance protein At1g63360"/>
    <property type="match status" value="1"/>
</dbReference>
<dbReference type="PANTHER" id="PTHR36766:SF40">
    <property type="entry name" value="DISEASE RESISTANCE PROTEIN RGA3"/>
    <property type="match status" value="1"/>
</dbReference>
<dbReference type="Pfam" id="PF23559">
    <property type="entry name" value="WHD_DRP"/>
    <property type="match status" value="1"/>
</dbReference>
<dbReference type="InterPro" id="IPR041118">
    <property type="entry name" value="Rx_N"/>
</dbReference>
<evidence type="ECO:0000256" key="2">
    <source>
        <dbReference type="ARBA" id="ARBA00022614"/>
    </source>
</evidence>
<dbReference type="SUPFAM" id="SSF52540">
    <property type="entry name" value="P-loop containing nucleoside triphosphate hydrolases"/>
    <property type="match status" value="1"/>
</dbReference>
<dbReference type="GO" id="GO:0042742">
    <property type="term" value="P:defense response to bacterium"/>
    <property type="evidence" value="ECO:0007669"/>
    <property type="project" value="UniProtKB-ARBA"/>
</dbReference>
<dbReference type="GO" id="GO:0002758">
    <property type="term" value="P:innate immune response-activating signaling pathway"/>
    <property type="evidence" value="ECO:0007669"/>
    <property type="project" value="UniProtKB-ARBA"/>
</dbReference>
<evidence type="ECO:0000256" key="1">
    <source>
        <dbReference type="ARBA" id="ARBA00008894"/>
    </source>
</evidence>
<accession>A0A4S8JLA1</accession>
<evidence type="ECO:0000259" key="9">
    <source>
        <dbReference type="Pfam" id="PF23559"/>
    </source>
</evidence>
<keyword evidence="12" id="KW-1185">Reference proteome</keyword>
<reference evidence="11 12" key="1">
    <citation type="journal article" date="2019" name="Nat. Plants">
        <title>Genome sequencing of Musa balbisiana reveals subgenome evolution and function divergence in polyploid bananas.</title>
        <authorList>
            <person name="Yao X."/>
        </authorList>
    </citation>
    <scope>NUCLEOTIDE SEQUENCE [LARGE SCALE GENOMIC DNA]</scope>
    <source>
        <strain evidence="12">cv. DH-PKW</strain>
        <tissue evidence="11">Leaves</tissue>
    </source>
</reference>
<dbReference type="EMBL" id="PYDT01000004">
    <property type="protein sequence ID" value="THU62840.1"/>
    <property type="molecule type" value="Genomic_DNA"/>
</dbReference>
<dbReference type="InterPro" id="IPR001611">
    <property type="entry name" value="Leu-rich_rpt"/>
</dbReference>
<dbReference type="Gene3D" id="1.20.5.4130">
    <property type="match status" value="1"/>
</dbReference>
<dbReference type="STRING" id="52838.A0A4S8JLA1"/>
<dbReference type="InterPro" id="IPR058922">
    <property type="entry name" value="WHD_DRP"/>
</dbReference>
<dbReference type="InterPro" id="IPR036388">
    <property type="entry name" value="WH-like_DNA-bd_sf"/>
</dbReference>
<evidence type="ECO:0000259" key="10">
    <source>
        <dbReference type="Pfam" id="PF25019"/>
    </source>
</evidence>
<dbReference type="Gene3D" id="1.10.10.10">
    <property type="entry name" value="Winged helix-like DNA-binding domain superfamily/Winged helix DNA-binding domain"/>
    <property type="match status" value="1"/>
</dbReference>
<dbReference type="GO" id="GO:0005524">
    <property type="term" value="F:ATP binding"/>
    <property type="evidence" value="ECO:0007669"/>
    <property type="project" value="UniProtKB-KW"/>
</dbReference>
<evidence type="ECO:0000256" key="6">
    <source>
        <dbReference type="ARBA" id="ARBA00022840"/>
    </source>
</evidence>
<keyword evidence="2" id="KW-0433">Leucine-rich repeat</keyword>
<feature type="region of interest" description="Disordered" evidence="7">
    <location>
        <begin position="241"/>
        <end position="260"/>
    </location>
</feature>
<dbReference type="InterPro" id="IPR042197">
    <property type="entry name" value="Apaf_helical"/>
</dbReference>
<dbReference type="GO" id="GO:0009626">
    <property type="term" value="P:plant-type hypersensitive response"/>
    <property type="evidence" value="ECO:0007669"/>
    <property type="project" value="UniProtKB-ARBA"/>
</dbReference>
<sequence>MASSLRSRPSAPIEASTGGRRPPTPLTYRSLDDCGHERPGWGMFSILNNGEALDGSDFKWKRGPLEMNGPIRINAPQPSAIRTIDQMDARSSRRLLLEEEKSLPLKISFYSENPPPFVLGEKDQPCTAMSSWILAGLGSLGQAFIGSLIDKISDDAITKLSEVFGVGANPGDGTDLLKLKTTLTGTKHIIGRVENMWIKDEDTKKQLKELVMELKDTAYDAEDLLDEIQFRVLKKQIEKQGAQSDEASNQSSSSSGLSPWKKMKISVPKFSSRFVGREDYVNRVRENQINLDKITTCIEDLITTLDADEKQMITKILVTTRSKKIAEMVGNPIPLGGLDEASYWKLFKKCAFGSEDAGEFPQLEAIAKKIAGRLKGLPLAARTVGGLLKAQMNEKHWRNIAGSEIWRLPQDEEGLLPVLQLSYRYLPPHLKRCFVFCSLFPEDCRFYEPDLIQLWMAEGYVARDNMTLDAIGSGYFRELVNRSFFQEAPRGSAYVMHDLIHDLAQFISEGEFCRIEDDESKEIPNMTRHLSATLTDGTKLMEFSCYDKLRTLMINYKSHWYGFRVKGSLFLRFERLKNIRVLILQSCGLRELPETIGGSIHLRYLDISRNRYIRRLPKSLCGLYNLRVLDLQGCELQSFPYGMSKLINLKHLNAEDEIISEINDVGKLTSLRGLSSFKVLKDQGREVAQLGSLKQLHGQLRISNLENVESKQEARKANLNNKQYLDALALEWTSDDGSSLDGNELVVSEEVLEGLQPHQALERLMIVGYIGVRSPSWLQAHLLANLMTLGLENCKAWKDLSCIGQLPNLKNLYVGGMPAVKQISHELCTESKFLPNLERLVLIGMVALEELPSLGQLPSLKVLRIERMPAVKKVGYRFFGSRDQDKCFPSLEKLKFRDMPELEEWSWPDGRQLFPCLRILEIVQCPRLKRLPPLPPPLETLEIDEVGLTELPGLWEGIHGGGNCITASLSTLRIRKCPNLRNLVEGLLSHSLPNIRDIEIAECAELVWLPVKEFKELTSLKKLSIRSCPKLLSMTRDGDIDIPLPPSIEELVMFDCGNLGKLLLGCLHNLTSLTRLEIGDCRCIESLPATSLLPLKRLQYLKFWNCGELRSKDELLLNERNKQVEGSSVTELCIDDTALFKLSLLRRILPSVRVLTISNFPRATMSGEEEQLFRSLTALRWLEFKDCKNLQSLPTELHAFPSLCLLTIIGCPKIQALPEKGLPTSLRNLHFEGCHPRLTERLEKHLTKMKSSGRFLALDQSEIHEDKRSSSGYHLKNYLRGLYL</sequence>
<keyword evidence="3" id="KW-0677">Repeat</keyword>
<evidence type="ECO:0000259" key="8">
    <source>
        <dbReference type="Pfam" id="PF18052"/>
    </source>
</evidence>
<keyword evidence="5" id="KW-0611">Plant defense</keyword>
<dbReference type="GO" id="GO:0043531">
    <property type="term" value="F:ADP binding"/>
    <property type="evidence" value="ECO:0007669"/>
    <property type="project" value="InterPro"/>
</dbReference>
<dbReference type="InterPro" id="IPR056789">
    <property type="entry name" value="LRR_R13L1-DRL21"/>
</dbReference>
<feature type="compositionally biased region" description="Low complexity" evidence="7">
    <location>
        <begin position="244"/>
        <end position="258"/>
    </location>
</feature>
<gene>
    <name evidence="11" type="ORF">C4D60_Mb01t09380</name>
</gene>
<dbReference type="PANTHER" id="PTHR36766">
    <property type="entry name" value="PLANT BROAD-SPECTRUM MILDEW RESISTANCE PROTEIN RPW8"/>
    <property type="match status" value="1"/>
</dbReference>
<proteinExistence type="inferred from homology"/>
<dbReference type="Gene3D" id="3.80.10.10">
    <property type="entry name" value="Ribonuclease Inhibitor"/>
    <property type="match status" value="5"/>
</dbReference>
<organism evidence="11 12">
    <name type="scientific">Musa balbisiana</name>
    <name type="common">Banana</name>
    <dbReference type="NCBI Taxonomy" id="52838"/>
    <lineage>
        <taxon>Eukaryota</taxon>
        <taxon>Viridiplantae</taxon>
        <taxon>Streptophyta</taxon>
        <taxon>Embryophyta</taxon>
        <taxon>Tracheophyta</taxon>
        <taxon>Spermatophyta</taxon>
        <taxon>Magnoliopsida</taxon>
        <taxon>Liliopsida</taxon>
        <taxon>Zingiberales</taxon>
        <taxon>Musaceae</taxon>
        <taxon>Musa</taxon>
    </lineage>
</organism>
<dbReference type="Pfam" id="PF13855">
    <property type="entry name" value="LRR_8"/>
    <property type="match status" value="1"/>
</dbReference>
<feature type="region of interest" description="Disordered" evidence="7">
    <location>
        <begin position="1"/>
        <end position="25"/>
    </location>
</feature>
<feature type="domain" description="Disease resistance protein winged helix" evidence="9">
    <location>
        <begin position="439"/>
        <end position="504"/>
    </location>
</feature>